<evidence type="ECO:0000256" key="4">
    <source>
        <dbReference type="PROSITE-ProRule" id="PRU00335"/>
    </source>
</evidence>
<dbReference type="eggNOG" id="COG1309">
    <property type="taxonomic scope" value="Bacteria"/>
</dbReference>
<dbReference type="GO" id="GO:0003700">
    <property type="term" value="F:DNA-binding transcription factor activity"/>
    <property type="evidence" value="ECO:0007669"/>
    <property type="project" value="TreeGrafter"/>
</dbReference>
<keyword evidence="3" id="KW-0804">Transcription</keyword>
<reference evidence="6 7" key="1">
    <citation type="submission" date="2012-09" db="EMBL/GenBank/DDBJ databases">
        <title>Genome Sequence of alkane-degrading Bacterium Alcanivorax sp. 19-m-6.</title>
        <authorList>
            <person name="Lai Q."/>
            <person name="Shao Z."/>
        </authorList>
    </citation>
    <scope>NUCLEOTIDE SEQUENCE [LARGE SCALE GENOMIC DNA]</scope>
    <source>
        <strain evidence="6 7">19-m-6</strain>
    </source>
</reference>
<keyword evidence="2 4" id="KW-0238">DNA-binding</keyword>
<organism evidence="6 7">
    <name type="scientific">Alcanivorax nanhaiticus</name>
    <dbReference type="NCBI Taxonomy" id="1177154"/>
    <lineage>
        <taxon>Bacteria</taxon>
        <taxon>Pseudomonadati</taxon>
        <taxon>Pseudomonadota</taxon>
        <taxon>Gammaproteobacteria</taxon>
        <taxon>Oceanospirillales</taxon>
        <taxon>Alcanivoracaceae</taxon>
        <taxon>Alcanivorax</taxon>
    </lineage>
</organism>
<evidence type="ECO:0000313" key="7">
    <source>
        <dbReference type="Proteomes" id="UP000029444"/>
    </source>
</evidence>
<dbReference type="EMBL" id="ARXV01000010">
    <property type="protein sequence ID" value="KGD64252.1"/>
    <property type="molecule type" value="Genomic_DNA"/>
</dbReference>
<sequence>MNTASTRDMILDAAQRIAVEHGSGRITLDKVARESGFSKGGLLYHFATKEALLQAMLERLIARTRTVRETHEQTLSGQPWSVLRAMLAARMDPDVLDPRVTMAILTSAAEQPALLDPLRQYIQQTRKRILEEERESPTAWLLWAAADGLLFQELLNISPVPSDQRSQVYQQLQRLAKDLLK</sequence>
<keyword evidence="1" id="KW-0805">Transcription regulation</keyword>
<dbReference type="PATRIC" id="fig|1177154.3.peg.2590"/>
<dbReference type="Proteomes" id="UP000029444">
    <property type="component" value="Unassembled WGS sequence"/>
</dbReference>
<accession>A0A095SI63</accession>
<dbReference type="STRING" id="1177154.Y5S_02554"/>
<name>A0A095SI63_9GAMM</name>
<dbReference type="RefSeq" id="WP_035233486.1">
    <property type="nucleotide sequence ID" value="NZ_ARXV01000010.1"/>
</dbReference>
<dbReference type="SUPFAM" id="SSF46689">
    <property type="entry name" value="Homeodomain-like"/>
    <property type="match status" value="1"/>
</dbReference>
<gene>
    <name evidence="6" type="ORF">Y5S_02554</name>
</gene>
<dbReference type="OrthoDB" id="6860332at2"/>
<dbReference type="Pfam" id="PF00440">
    <property type="entry name" value="TetR_N"/>
    <property type="match status" value="1"/>
</dbReference>
<evidence type="ECO:0000256" key="3">
    <source>
        <dbReference type="ARBA" id="ARBA00023163"/>
    </source>
</evidence>
<evidence type="ECO:0000256" key="2">
    <source>
        <dbReference type="ARBA" id="ARBA00023125"/>
    </source>
</evidence>
<evidence type="ECO:0000256" key="1">
    <source>
        <dbReference type="ARBA" id="ARBA00023015"/>
    </source>
</evidence>
<evidence type="ECO:0000313" key="6">
    <source>
        <dbReference type="EMBL" id="KGD64252.1"/>
    </source>
</evidence>
<dbReference type="InterPro" id="IPR009057">
    <property type="entry name" value="Homeodomain-like_sf"/>
</dbReference>
<dbReference type="InterPro" id="IPR050109">
    <property type="entry name" value="HTH-type_TetR-like_transc_reg"/>
</dbReference>
<dbReference type="AlphaFoldDB" id="A0A095SI63"/>
<protein>
    <submittedName>
        <fullName evidence="6">TetR family transcriptional regulator</fullName>
    </submittedName>
</protein>
<dbReference type="PROSITE" id="PS50977">
    <property type="entry name" value="HTH_TETR_2"/>
    <property type="match status" value="1"/>
</dbReference>
<feature type="domain" description="HTH tetR-type" evidence="5">
    <location>
        <begin position="4"/>
        <end position="64"/>
    </location>
</feature>
<dbReference type="GO" id="GO:0000976">
    <property type="term" value="F:transcription cis-regulatory region binding"/>
    <property type="evidence" value="ECO:0007669"/>
    <property type="project" value="TreeGrafter"/>
</dbReference>
<dbReference type="InterPro" id="IPR036271">
    <property type="entry name" value="Tet_transcr_reg_TetR-rel_C_sf"/>
</dbReference>
<comment type="caution">
    <text evidence="6">The sequence shown here is derived from an EMBL/GenBank/DDBJ whole genome shotgun (WGS) entry which is preliminary data.</text>
</comment>
<dbReference type="InterPro" id="IPR041479">
    <property type="entry name" value="TetR_CgmR_C"/>
</dbReference>
<dbReference type="Gene3D" id="1.10.357.10">
    <property type="entry name" value="Tetracycline Repressor, domain 2"/>
    <property type="match status" value="1"/>
</dbReference>
<dbReference type="PANTHER" id="PTHR30055:SF234">
    <property type="entry name" value="HTH-TYPE TRANSCRIPTIONAL REGULATOR BETI"/>
    <property type="match status" value="1"/>
</dbReference>
<dbReference type="SUPFAM" id="SSF48498">
    <property type="entry name" value="Tetracyclin repressor-like, C-terminal domain"/>
    <property type="match status" value="1"/>
</dbReference>
<dbReference type="InterPro" id="IPR001647">
    <property type="entry name" value="HTH_TetR"/>
</dbReference>
<feature type="DNA-binding region" description="H-T-H motif" evidence="4">
    <location>
        <begin position="27"/>
        <end position="46"/>
    </location>
</feature>
<evidence type="ECO:0000259" key="5">
    <source>
        <dbReference type="PROSITE" id="PS50977"/>
    </source>
</evidence>
<dbReference type="PRINTS" id="PR00455">
    <property type="entry name" value="HTHTETR"/>
</dbReference>
<dbReference type="Pfam" id="PF17937">
    <property type="entry name" value="TetR_C_28"/>
    <property type="match status" value="1"/>
</dbReference>
<dbReference type="PANTHER" id="PTHR30055">
    <property type="entry name" value="HTH-TYPE TRANSCRIPTIONAL REGULATOR RUTR"/>
    <property type="match status" value="1"/>
</dbReference>
<proteinExistence type="predicted"/>
<keyword evidence="7" id="KW-1185">Reference proteome</keyword>